<protein>
    <recommendedName>
        <fullName evidence="3">O-GlcNAc transferase C-terminal domain-containing protein</fullName>
    </recommendedName>
</protein>
<evidence type="ECO:0008006" key="3">
    <source>
        <dbReference type="Google" id="ProtNLM"/>
    </source>
</evidence>
<evidence type="ECO:0000313" key="1">
    <source>
        <dbReference type="EMBL" id="MBD2277588.1"/>
    </source>
</evidence>
<sequence length="81" mass="9094">MGASICAAAGLENLICDSWSSYEQKAVYLATNPQALADILAVLQNREQLPLFQIKEWVFQLELAYQQVWHNLCLKPAKTQG</sequence>
<dbReference type="PANTHER" id="PTHR44366">
    <property type="entry name" value="UDP-N-ACETYLGLUCOSAMINE--PEPTIDE N-ACETYLGLUCOSAMINYLTRANSFERASE 110 KDA SUBUNIT"/>
    <property type="match status" value="1"/>
</dbReference>
<proteinExistence type="predicted"/>
<evidence type="ECO:0000313" key="2">
    <source>
        <dbReference type="Proteomes" id="UP000606721"/>
    </source>
</evidence>
<gene>
    <name evidence="1" type="ORF">H6F99_04410</name>
</gene>
<dbReference type="PANTHER" id="PTHR44366:SF1">
    <property type="entry name" value="UDP-N-ACETYLGLUCOSAMINE--PEPTIDE N-ACETYLGLUCOSAMINYLTRANSFERASE 110 KDA SUBUNIT"/>
    <property type="match status" value="1"/>
</dbReference>
<organism evidence="1 2">
    <name type="scientific">Aphanizomenon flos-aquae FACHB-1040</name>
    <dbReference type="NCBI Taxonomy" id="2692887"/>
    <lineage>
        <taxon>Bacteria</taxon>
        <taxon>Bacillati</taxon>
        <taxon>Cyanobacteriota</taxon>
        <taxon>Cyanophyceae</taxon>
        <taxon>Nostocales</taxon>
        <taxon>Aphanizomenonaceae</taxon>
        <taxon>Aphanizomenon</taxon>
    </lineage>
</organism>
<dbReference type="Proteomes" id="UP000606721">
    <property type="component" value="Unassembled WGS sequence"/>
</dbReference>
<keyword evidence="2" id="KW-1185">Reference proteome</keyword>
<dbReference type="EMBL" id="JACJQT010000007">
    <property type="protein sequence ID" value="MBD2277588.1"/>
    <property type="molecule type" value="Genomic_DNA"/>
</dbReference>
<dbReference type="Gene3D" id="3.40.50.2000">
    <property type="entry name" value="Glycogen Phosphorylase B"/>
    <property type="match status" value="1"/>
</dbReference>
<dbReference type="InterPro" id="IPR037919">
    <property type="entry name" value="OGT"/>
</dbReference>
<dbReference type="Gene3D" id="3.40.50.11380">
    <property type="match status" value="1"/>
</dbReference>
<comment type="caution">
    <text evidence="1">The sequence shown here is derived from an EMBL/GenBank/DDBJ whole genome shotgun (WGS) entry which is preliminary data.</text>
</comment>
<accession>A0ABR8BRN1</accession>
<name>A0ABR8BRN1_APHFL</name>
<reference evidence="1 2" key="1">
    <citation type="journal article" date="2020" name="ISME J.">
        <title>Comparative genomics reveals insights into cyanobacterial evolution and habitat adaptation.</title>
        <authorList>
            <person name="Chen M.Y."/>
            <person name="Teng W.K."/>
            <person name="Zhao L."/>
            <person name="Hu C.X."/>
            <person name="Zhou Y.K."/>
            <person name="Han B.P."/>
            <person name="Song L.R."/>
            <person name="Shu W.S."/>
        </authorList>
    </citation>
    <scope>NUCLEOTIDE SEQUENCE [LARGE SCALE GENOMIC DNA]</scope>
    <source>
        <strain evidence="1 2">FACHB-1040</strain>
    </source>
</reference>